<dbReference type="PANTHER" id="PTHR43364:SF1">
    <property type="entry name" value="OXIDOREDUCTASE YDHF"/>
    <property type="match status" value="1"/>
</dbReference>
<dbReference type="AlphaFoldDB" id="A0A1C7P2V7"/>
<dbReference type="InterPro" id="IPR036812">
    <property type="entry name" value="NAD(P)_OxRdtase_dom_sf"/>
</dbReference>
<name>A0A1C7P2V7_9HYPH</name>
<dbReference type="PANTHER" id="PTHR43364">
    <property type="entry name" value="NADH-SPECIFIC METHYLGLYOXAL REDUCTASE-RELATED"/>
    <property type="match status" value="1"/>
</dbReference>
<dbReference type="PATRIC" id="fig|1612624.7.peg.4268"/>
<reference evidence="2 3" key="1">
    <citation type="journal article" date="2016" name="Syst. Appl. Microbiol.">
        <title>Pararhizobium polonicum sp. nov. isolated from tumors on stone fruit rootstocks.</title>
        <authorList>
            <person name="Pulawska J."/>
            <person name="Kuzmanovic N."/>
            <person name="Willems A."/>
            <person name="Pothier J.F."/>
        </authorList>
    </citation>
    <scope>NUCLEOTIDE SEQUENCE [LARGE SCALE GENOMIC DNA]</scope>
    <source>
        <strain evidence="2 3">F5.1</strain>
    </source>
</reference>
<dbReference type="STRING" id="1612624.ADU59_11910"/>
<dbReference type="GO" id="GO:0016491">
    <property type="term" value="F:oxidoreductase activity"/>
    <property type="evidence" value="ECO:0007669"/>
    <property type="project" value="InterPro"/>
</dbReference>
<dbReference type="RefSeq" id="WP_068954337.1">
    <property type="nucleotide sequence ID" value="NZ_LGLV01000007.1"/>
</dbReference>
<dbReference type="InterPro" id="IPR050523">
    <property type="entry name" value="AKR_Detox_Biosynth"/>
</dbReference>
<dbReference type="GO" id="GO:0005829">
    <property type="term" value="C:cytosol"/>
    <property type="evidence" value="ECO:0007669"/>
    <property type="project" value="TreeGrafter"/>
</dbReference>
<dbReference type="OrthoDB" id="9768793at2"/>
<dbReference type="Gene3D" id="3.20.20.100">
    <property type="entry name" value="NADP-dependent oxidoreductase domain"/>
    <property type="match status" value="1"/>
</dbReference>
<dbReference type="InterPro" id="IPR023210">
    <property type="entry name" value="NADP_OxRdtase_dom"/>
</dbReference>
<dbReference type="SUPFAM" id="SSF51430">
    <property type="entry name" value="NAD(P)-linked oxidoreductase"/>
    <property type="match status" value="1"/>
</dbReference>
<keyword evidence="3" id="KW-1185">Reference proteome</keyword>
<dbReference type="Proteomes" id="UP000093111">
    <property type="component" value="Unassembled WGS sequence"/>
</dbReference>
<dbReference type="Pfam" id="PF00248">
    <property type="entry name" value="Aldo_ket_red"/>
    <property type="match status" value="1"/>
</dbReference>
<gene>
    <name evidence="2" type="ORF">ADU59_11910</name>
</gene>
<dbReference type="PRINTS" id="PR00069">
    <property type="entry name" value="ALDKETRDTASE"/>
</dbReference>
<feature type="domain" description="NADP-dependent oxidoreductase" evidence="1">
    <location>
        <begin position="21"/>
        <end position="298"/>
    </location>
</feature>
<dbReference type="EMBL" id="LGLV01000007">
    <property type="protein sequence ID" value="OBZ95286.1"/>
    <property type="molecule type" value="Genomic_DNA"/>
</dbReference>
<evidence type="ECO:0000313" key="2">
    <source>
        <dbReference type="EMBL" id="OBZ95286.1"/>
    </source>
</evidence>
<protein>
    <submittedName>
        <fullName evidence="2">Oxidoreductase</fullName>
    </submittedName>
</protein>
<organism evidence="2 3">
    <name type="scientific">Pararhizobium polonicum</name>
    <dbReference type="NCBI Taxonomy" id="1612624"/>
    <lineage>
        <taxon>Bacteria</taxon>
        <taxon>Pseudomonadati</taxon>
        <taxon>Pseudomonadota</taxon>
        <taxon>Alphaproteobacteria</taxon>
        <taxon>Hyphomicrobiales</taxon>
        <taxon>Rhizobiaceae</taxon>
        <taxon>Rhizobium/Agrobacterium group</taxon>
        <taxon>Pararhizobium</taxon>
    </lineage>
</organism>
<sequence>MSSSTIASRLKIHRDGPEFSRLVWGAFRIANNRETSEIASIARTVDTCLDAGITTIDHADIYGGYRVEALFGEMLATRPDLRNRIELVTKCGIALTGPARPEHRVKHYNSTADHIRRSLENSLRNLKVDHVDLLLLHRPDPLLDAAEVAEVLEALVAEGKTRAVGVSNYTPSQFSMLQSKLTIPLMANQIELSVTHTAPLYDGTLDACVNYGIVPMAWSPLGGGRLFDREKGNPQLVDLLTSLAEHYGMPGPGTMALAWLLRLPSKPLPIIGSTDPERVTALARATEIEFDLQDWFQVLEVASGRPVP</sequence>
<dbReference type="InterPro" id="IPR018170">
    <property type="entry name" value="Aldo/ket_reductase_CS"/>
</dbReference>
<dbReference type="CDD" id="cd19092">
    <property type="entry name" value="AKR_BsYcsN_EcYdhF-like"/>
    <property type="match status" value="1"/>
</dbReference>
<dbReference type="InterPro" id="IPR020471">
    <property type="entry name" value="AKR"/>
</dbReference>
<accession>A0A1C7P2V7</accession>
<proteinExistence type="predicted"/>
<evidence type="ECO:0000313" key="3">
    <source>
        <dbReference type="Proteomes" id="UP000093111"/>
    </source>
</evidence>
<evidence type="ECO:0000259" key="1">
    <source>
        <dbReference type="Pfam" id="PF00248"/>
    </source>
</evidence>
<comment type="caution">
    <text evidence="2">The sequence shown here is derived from an EMBL/GenBank/DDBJ whole genome shotgun (WGS) entry which is preliminary data.</text>
</comment>
<dbReference type="PROSITE" id="PS00062">
    <property type="entry name" value="ALDOKETO_REDUCTASE_2"/>
    <property type="match status" value="1"/>
</dbReference>